<accession>A9VAD7</accession>
<sequence length="642" mass="72781">MAKARYKDELRFVINLTKTTRYYEAEEFGNDVHTQQIQCAGHGERPTPEQVKVFIHVCKTFWQKQPGCTIGVHCTHGFNRTGFMICCYLIEEMDCAVEDALQLFAKSRDPGIYKPDYVEDLLQRYHGDAPELIPRTRPAWCAPNGPARAALQDAIDALHLKNAADITPEVVQAVNEGCLRALEENKISEEPLPLEPALEKLNFADSFVKISDPQTVVEALKQVLADAPAAESPSAAEPPDHTASNDESEQALPSPCQFSLSAVATTVVSAPHLGPLRRKVRTLVGAQEGTAFPGSQPVSLNRDSLLDLSRADYMISWKSDGTRYLMLLADQKVYFVGRDNNYFCVAGKVRFPNQDLKSVHQNTLLDGEMVYDCWKDPATKKKQYRARFYIFDMIACNGESFRHKPYNERLEAVQTHILNPRLKQSTWPGYKEKYAQEPFSVRLKPFLPLADFQSDQWRKMRSQVQHKDDGLLLVRVAHEYKAGSCKALLKWKPAHLNTIDFRLKVEDIGDRTVGTLYVQDVRGRGSERPEVKFTGMGSPELNTFVPQERQQLWAYDGKIVECNWLSDLNRWNILLERKDKTHPNAFHTAINVVGSIRDGIELRELEDVADRKRQERAKRGHVQVHHQQAGMPAKRSKPDGSA</sequence>
<reference evidence="16 17" key="1">
    <citation type="journal article" date="2008" name="Nature">
        <title>The genome of the choanoflagellate Monosiga brevicollis and the origin of metazoans.</title>
        <authorList>
            <consortium name="JGI Sequencing"/>
            <person name="King N."/>
            <person name="Westbrook M.J."/>
            <person name="Young S.L."/>
            <person name="Kuo A."/>
            <person name="Abedin M."/>
            <person name="Chapman J."/>
            <person name="Fairclough S."/>
            <person name="Hellsten U."/>
            <person name="Isogai Y."/>
            <person name="Letunic I."/>
            <person name="Marr M."/>
            <person name="Pincus D."/>
            <person name="Putnam N."/>
            <person name="Rokas A."/>
            <person name="Wright K.J."/>
            <person name="Zuzow R."/>
            <person name="Dirks W."/>
            <person name="Good M."/>
            <person name="Goodstein D."/>
            <person name="Lemons D."/>
            <person name="Li W."/>
            <person name="Lyons J.B."/>
            <person name="Morris A."/>
            <person name="Nichols S."/>
            <person name="Richter D.J."/>
            <person name="Salamov A."/>
            <person name="Bork P."/>
            <person name="Lim W.A."/>
            <person name="Manning G."/>
            <person name="Miller W.T."/>
            <person name="McGinnis W."/>
            <person name="Shapiro H."/>
            <person name="Tjian R."/>
            <person name="Grigoriev I.V."/>
            <person name="Rokhsar D."/>
        </authorList>
    </citation>
    <scope>NUCLEOTIDE SEQUENCE [LARGE SCALE GENOMIC DNA]</scope>
    <source>
        <strain evidence="17">MX1 / ATCC 50154</strain>
    </source>
</reference>
<dbReference type="InterPro" id="IPR012340">
    <property type="entry name" value="NA-bd_OB-fold"/>
</dbReference>
<protein>
    <recommendedName>
        <fullName evidence="2">mRNA guanylyltransferase</fullName>
        <ecNumber evidence="2">2.7.7.50</ecNumber>
    </recommendedName>
</protein>
<feature type="binding site" evidence="13">
    <location>
        <begin position="366"/>
        <end position="368"/>
    </location>
    <ligand>
        <name>GTP</name>
        <dbReference type="ChEBI" id="CHEBI:37565"/>
    </ligand>
</feature>
<evidence type="ECO:0000256" key="13">
    <source>
        <dbReference type="PIRSR" id="PIRSR036958-3"/>
    </source>
</evidence>
<dbReference type="InterPro" id="IPR051029">
    <property type="entry name" value="mRNA_Capping_Enz/RNA_Phosphat"/>
</dbReference>
<evidence type="ECO:0000313" key="16">
    <source>
        <dbReference type="EMBL" id="EDQ85467.1"/>
    </source>
</evidence>
<keyword evidence="3" id="KW-0507">mRNA processing</keyword>
<keyword evidence="8 13" id="KW-0342">GTP-binding</keyword>
<keyword evidence="17" id="KW-1185">Reference proteome</keyword>
<feature type="region of interest" description="Disordered" evidence="14">
    <location>
        <begin position="228"/>
        <end position="252"/>
    </location>
</feature>
<dbReference type="PIRSF" id="PIRSF036958">
    <property type="entry name" value="mRNA_capping_HCE"/>
    <property type="match status" value="1"/>
</dbReference>
<dbReference type="GO" id="GO:0005634">
    <property type="term" value="C:nucleus"/>
    <property type="evidence" value="ECO:0007669"/>
    <property type="project" value="UniProtKB-SubCell"/>
</dbReference>
<evidence type="ECO:0000256" key="7">
    <source>
        <dbReference type="ARBA" id="ARBA00023042"/>
    </source>
</evidence>
<evidence type="ECO:0000256" key="11">
    <source>
        <dbReference type="PIRSR" id="PIRSR036958-1"/>
    </source>
</evidence>
<evidence type="ECO:0000256" key="2">
    <source>
        <dbReference type="ARBA" id="ARBA00012475"/>
    </source>
</evidence>
<evidence type="ECO:0000256" key="10">
    <source>
        <dbReference type="ARBA" id="ARBA00044624"/>
    </source>
</evidence>
<proteinExistence type="predicted"/>
<dbReference type="GO" id="GO:0140818">
    <property type="term" value="F:mRNA 5'-triphosphate monophosphatase activity"/>
    <property type="evidence" value="ECO:0007669"/>
    <property type="project" value="InterPro"/>
</dbReference>
<evidence type="ECO:0000313" key="17">
    <source>
        <dbReference type="Proteomes" id="UP000001357"/>
    </source>
</evidence>
<feature type="active site" description="Phosphocysteine intermediate" evidence="11">
    <location>
        <position position="74"/>
    </location>
</feature>
<keyword evidence="5" id="KW-0548">Nucleotidyltransferase</keyword>
<feature type="compositionally biased region" description="Low complexity" evidence="14">
    <location>
        <begin position="228"/>
        <end position="237"/>
    </location>
</feature>
<evidence type="ECO:0000256" key="14">
    <source>
        <dbReference type="SAM" id="MobiDB-lite"/>
    </source>
</evidence>
<feature type="binding site" evidence="13">
    <location>
        <position position="338"/>
    </location>
    <ligand>
        <name>GTP</name>
        <dbReference type="ChEBI" id="CHEBI:37565"/>
    </ligand>
</feature>
<dbReference type="GO" id="GO:0004484">
    <property type="term" value="F:mRNA guanylyltransferase activity"/>
    <property type="evidence" value="ECO:0000318"/>
    <property type="project" value="GO_Central"/>
</dbReference>
<dbReference type="GO" id="GO:0005525">
    <property type="term" value="F:GTP binding"/>
    <property type="evidence" value="ECO:0007669"/>
    <property type="project" value="UniProtKB-KW"/>
</dbReference>
<dbReference type="InterPro" id="IPR000387">
    <property type="entry name" value="Tyr_Pase_dom"/>
</dbReference>
<dbReference type="Gene3D" id="3.90.190.10">
    <property type="entry name" value="Protein tyrosine phosphatase superfamily"/>
    <property type="match status" value="1"/>
</dbReference>
<comment type="catalytic activity">
    <reaction evidence="10">
        <text>a 5'-end diphospho-ribonucleoside in mRNA + GTP + H(+) = a 5'-end (5'-triphosphoguanosine)-ribonucleoside in mRNA + diphosphate</text>
        <dbReference type="Rhea" id="RHEA:67012"/>
        <dbReference type="Rhea" id="RHEA-COMP:17165"/>
        <dbReference type="Rhea" id="RHEA-COMP:17166"/>
        <dbReference type="ChEBI" id="CHEBI:15378"/>
        <dbReference type="ChEBI" id="CHEBI:33019"/>
        <dbReference type="ChEBI" id="CHEBI:37565"/>
        <dbReference type="ChEBI" id="CHEBI:167616"/>
        <dbReference type="ChEBI" id="CHEBI:167617"/>
        <dbReference type="EC" id="2.7.7.50"/>
    </reaction>
    <physiologicalReaction direction="left-to-right" evidence="10">
        <dbReference type="Rhea" id="RHEA:67013"/>
    </physiologicalReaction>
</comment>
<keyword evidence="9" id="KW-0539">Nucleus</keyword>
<dbReference type="EMBL" id="CH991573">
    <property type="protein sequence ID" value="EDQ85467.1"/>
    <property type="molecule type" value="Genomic_DNA"/>
</dbReference>
<dbReference type="InterPro" id="IPR001339">
    <property type="entry name" value="mRNA_cap_enzyme_adenylation"/>
</dbReference>
<comment type="subcellular location">
    <subcellularLocation>
        <location evidence="1">Nucleus</location>
    </subcellularLocation>
</comment>
<dbReference type="InterPro" id="IPR013846">
    <property type="entry name" value="mRNA_cap_enzyme_C"/>
</dbReference>
<dbReference type="PANTHER" id="PTHR10367:SF17">
    <property type="entry name" value="MRNA-CAPPING ENZYME"/>
    <property type="match status" value="1"/>
</dbReference>
<keyword evidence="7" id="KW-0506">mRNA capping</keyword>
<evidence type="ECO:0000256" key="3">
    <source>
        <dbReference type="ARBA" id="ARBA00022664"/>
    </source>
</evidence>
<feature type="active site" description="N6-GMP-lysine intermediate" evidence="12">
    <location>
        <position position="318"/>
    </location>
</feature>
<dbReference type="Proteomes" id="UP000001357">
    <property type="component" value="Unassembled WGS sequence"/>
</dbReference>
<dbReference type="STRING" id="81824.A9VAD7"/>
<gene>
    <name evidence="16" type="ORF">MONBRDRAFT_29192</name>
</gene>
<evidence type="ECO:0000256" key="6">
    <source>
        <dbReference type="ARBA" id="ARBA00022741"/>
    </source>
</evidence>
<dbReference type="InParanoid" id="A9VAD7"/>
<evidence type="ECO:0000256" key="9">
    <source>
        <dbReference type="ARBA" id="ARBA00023242"/>
    </source>
</evidence>
<evidence type="ECO:0000256" key="8">
    <source>
        <dbReference type="ARBA" id="ARBA00023134"/>
    </source>
</evidence>
<dbReference type="GeneID" id="5894954"/>
<dbReference type="AlphaFoldDB" id="A9VAD7"/>
<organism evidence="16 17">
    <name type="scientific">Monosiga brevicollis</name>
    <name type="common">Choanoflagellate</name>
    <dbReference type="NCBI Taxonomy" id="81824"/>
    <lineage>
        <taxon>Eukaryota</taxon>
        <taxon>Choanoflagellata</taxon>
        <taxon>Craspedida</taxon>
        <taxon>Salpingoecidae</taxon>
        <taxon>Monosiga</taxon>
    </lineage>
</organism>
<dbReference type="InterPro" id="IPR017074">
    <property type="entry name" value="mRNA_cap_enz_bifunc"/>
</dbReference>
<name>A9VAD7_MONBE</name>
<dbReference type="EC" id="2.7.7.50" evidence="2"/>
<keyword evidence="4" id="KW-0808">Transferase</keyword>
<dbReference type="Pfam" id="PF01331">
    <property type="entry name" value="mRNA_cap_enzyme"/>
    <property type="match status" value="1"/>
</dbReference>
<evidence type="ECO:0000256" key="5">
    <source>
        <dbReference type="ARBA" id="ARBA00022695"/>
    </source>
</evidence>
<dbReference type="PROSITE" id="PS00383">
    <property type="entry name" value="TYR_PHOSPHATASE_1"/>
    <property type="match status" value="1"/>
</dbReference>
<evidence type="ECO:0000256" key="1">
    <source>
        <dbReference type="ARBA" id="ARBA00004123"/>
    </source>
</evidence>
<feature type="domain" description="Tyrosine specific protein phosphatases" evidence="15">
    <location>
        <begin position="52"/>
        <end position="119"/>
    </location>
</feature>
<dbReference type="InterPro" id="IPR000340">
    <property type="entry name" value="Dual-sp_phosphatase_cat-dom"/>
</dbReference>
<evidence type="ECO:0000259" key="15">
    <source>
        <dbReference type="PROSITE" id="PS50056"/>
    </source>
</evidence>
<dbReference type="RefSeq" id="XP_001749658.1">
    <property type="nucleotide sequence ID" value="XM_001749606.1"/>
</dbReference>
<dbReference type="CDD" id="cd07895">
    <property type="entry name" value="Adenylation_mRNA_capping"/>
    <property type="match status" value="1"/>
</dbReference>
<dbReference type="GO" id="GO:0006370">
    <property type="term" value="P:7-methylguanosine mRNA capping"/>
    <property type="evidence" value="ECO:0000318"/>
    <property type="project" value="GO_Central"/>
</dbReference>
<dbReference type="Pfam" id="PF03919">
    <property type="entry name" value="mRNA_cap_C"/>
    <property type="match status" value="1"/>
</dbReference>
<keyword evidence="6 13" id="KW-0547">Nucleotide-binding</keyword>
<dbReference type="SUPFAM" id="SSF50249">
    <property type="entry name" value="Nucleic acid-binding proteins"/>
    <property type="match status" value="1"/>
</dbReference>
<dbReference type="KEGG" id="mbr:MONBRDRAFT_29192"/>
<dbReference type="Pfam" id="PF00782">
    <property type="entry name" value="DSPc"/>
    <property type="match status" value="1"/>
</dbReference>
<dbReference type="SUPFAM" id="SSF56091">
    <property type="entry name" value="DNA ligase/mRNA capping enzyme, catalytic domain"/>
    <property type="match status" value="1"/>
</dbReference>
<dbReference type="eggNOG" id="KOG2386">
    <property type="taxonomic scope" value="Eukaryota"/>
</dbReference>
<feature type="binding site" evidence="13">
    <location>
        <begin position="490"/>
        <end position="492"/>
    </location>
    <ligand>
        <name>GTP</name>
        <dbReference type="ChEBI" id="CHEBI:37565"/>
    </ligand>
</feature>
<dbReference type="Gene3D" id="3.30.470.30">
    <property type="entry name" value="DNA ligase/mRNA capping enzyme"/>
    <property type="match status" value="1"/>
</dbReference>
<feature type="compositionally biased region" description="Basic residues" evidence="14">
    <location>
        <begin position="614"/>
        <end position="624"/>
    </location>
</feature>
<feature type="region of interest" description="Disordered" evidence="14">
    <location>
        <begin position="611"/>
        <end position="642"/>
    </location>
</feature>
<dbReference type="InterPro" id="IPR016130">
    <property type="entry name" value="Tyr_Pase_AS"/>
</dbReference>
<evidence type="ECO:0000256" key="12">
    <source>
        <dbReference type="PIRSR" id="PIRSR036958-2"/>
    </source>
</evidence>
<dbReference type="GO" id="GO:0005524">
    <property type="term" value="F:ATP binding"/>
    <property type="evidence" value="ECO:0007669"/>
    <property type="project" value="InterPro"/>
</dbReference>
<dbReference type="SUPFAM" id="SSF52799">
    <property type="entry name" value="(Phosphotyrosine protein) phosphatases II"/>
    <property type="match status" value="1"/>
</dbReference>
<feature type="binding site" evidence="13">
    <location>
        <position position="323"/>
    </location>
    <ligand>
        <name>GTP</name>
        <dbReference type="ChEBI" id="CHEBI:37565"/>
    </ligand>
</feature>
<dbReference type="PANTHER" id="PTHR10367">
    <property type="entry name" value="MRNA-CAPPING ENZYME"/>
    <property type="match status" value="1"/>
</dbReference>
<dbReference type="InterPro" id="IPR029021">
    <property type="entry name" value="Prot-tyrosine_phosphatase-like"/>
</dbReference>
<evidence type="ECO:0000256" key="4">
    <source>
        <dbReference type="ARBA" id="ARBA00022679"/>
    </source>
</evidence>
<dbReference type="PROSITE" id="PS50056">
    <property type="entry name" value="TYR_PHOSPHATASE_2"/>
    <property type="match status" value="1"/>
</dbReference>
<dbReference type="FunCoup" id="A9VAD7">
    <property type="interactions" value="1473"/>
</dbReference>
<dbReference type="Gene3D" id="2.40.50.140">
    <property type="entry name" value="Nucleic acid-binding proteins"/>
    <property type="match status" value="1"/>
</dbReference>
<dbReference type="OMA" id="FWDIWMS"/>